<feature type="compositionally biased region" description="Low complexity" evidence="6">
    <location>
        <begin position="796"/>
        <end position="812"/>
    </location>
</feature>
<dbReference type="InterPro" id="IPR001466">
    <property type="entry name" value="Beta-lactam-related"/>
</dbReference>
<dbReference type="GO" id="GO:0005886">
    <property type="term" value="C:plasma membrane"/>
    <property type="evidence" value="ECO:0007669"/>
    <property type="project" value="InterPro"/>
</dbReference>
<dbReference type="SUPFAM" id="SSF81324">
    <property type="entry name" value="Voltage-gated potassium channels"/>
    <property type="match status" value="1"/>
</dbReference>
<dbReference type="InterPro" id="IPR012338">
    <property type="entry name" value="Beta-lactam/transpept-like"/>
</dbReference>
<dbReference type="PANTHER" id="PTHR46842:SF1">
    <property type="entry name" value="TRANSMEMBRANE PROTEIN 266"/>
    <property type="match status" value="1"/>
</dbReference>
<feature type="region of interest" description="Disordered" evidence="6">
    <location>
        <begin position="710"/>
        <end position="738"/>
    </location>
</feature>
<dbReference type="EMBL" id="CP026252">
    <property type="protein sequence ID" value="AWP08457.1"/>
    <property type="molecule type" value="Genomic_DNA"/>
</dbReference>
<dbReference type="Pfam" id="PF00144">
    <property type="entry name" value="Beta-lactamase"/>
    <property type="match status" value="1"/>
</dbReference>
<dbReference type="STRING" id="52904.ENSSMAP00000027187"/>
<evidence type="ECO:0000313" key="11">
    <source>
        <dbReference type="Proteomes" id="UP000246464"/>
    </source>
</evidence>
<evidence type="ECO:0000259" key="8">
    <source>
        <dbReference type="Pfam" id="PF00144"/>
    </source>
</evidence>
<accession>A0A2U9BVZ8</accession>
<keyword evidence="5" id="KW-0175">Coiled coil</keyword>
<feature type="compositionally biased region" description="Basic and acidic residues" evidence="6">
    <location>
        <begin position="722"/>
        <end position="736"/>
    </location>
</feature>
<evidence type="ECO:0000256" key="6">
    <source>
        <dbReference type="SAM" id="MobiDB-lite"/>
    </source>
</evidence>
<evidence type="ECO:0000256" key="4">
    <source>
        <dbReference type="ARBA" id="ARBA00023136"/>
    </source>
</evidence>
<gene>
    <name evidence="10" type="ORF">SMAX5B_010089</name>
</gene>
<proteinExistence type="predicted"/>
<keyword evidence="11" id="KW-1185">Reference proteome</keyword>
<dbReference type="InterPro" id="IPR005821">
    <property type="entry name" value="Ion_trans_dom"/>
</dbReference>
<evidence type="ECO:0000259" key="9">
    <source>
        <dbReference type="Pfam" id="PF00520"/>
    </source>
</evidence>
<sequence length="963" mass="106604">MFCVVSVCCQAEVGAPGLVVGVSVDGAQVWCEGIGFADLENRVPCSADTVMRIASISKPLTSAAAARLCEEGKLDLEVPVQKYVPDFPQKQFDGEDVTITPRMILSHLSGIRHYEKDAKKVKEDREKALRLLKPPVKEKEDERSSSENRDKATKEQNTKNKEATLAQKKKEFEHEEYYLKDNFESVTHALDLFKDDPLIFKPGTTFLYSTHAFTLLSAVVERAAGQHFLDVMMNLFRELGMLHTVPDENDPIIYHRSRYYHLNKRGRVVNCPYVDNSYKWAGGGFLSTVGDLLLFGNALLYSYQVAHLTDTEGLLPGFLKPQTAIDLWAPVDRTEASWDKDGMYAQGWLVVEKLQKYGECRKRRHYVSHTGGAVGASSVLLVLPSAETEQRQGQSSLPPQGVVVTIITNMQSQQDLNMSNSHAPPRAGASELEVISQQVEEDNQCVAPVQLVGFAYRDLPLAALDISLAGSQLISNPDEEDNRDGSNWLKPCCGRRAALWQVCLLSAGFNCFLVACVILVVLLLTLEVLIDTKLLQFNNASQFASIIHWISLAVLSVFFTETVFRIVVLGIWDYIENKVEVFDGAVIVLSLAPMVASTVANGPSSPWDAIGLIITLRIWRVKRIIDAFVLQVKVDMELEIQQYEKAKAVREEQLDRLTQICQEQAFEIRQLRAHLAQQDLDLVAEREAAMQIHHMWGKQSSSAFQEVDGLAPGASEHQGPAKAREPRRPADHHGQDDMNNYISQYYSEASSDMGIPDPARVITTAAIDVHLPNNPSQLPPSLVSADAVLSSRLRRTGSSVSEASTTTVSRTSFSAHQHSISSQTLGSTTDCSSTVREASTSTDYSDQRCYPPPYSSPLALGTQPRGSPSAVVQELLSSLREDSCLTQKGLDPVNLKPPSPAGSTKTSPELDHRVNIYNKRNQDIRAGLHSKPLIHLQGNEPLLEEKYRMMEPGDAPVNRLSEA</sequence>
<feature type="coiled-coil region" evidence="5">
    <location>
        <begin position="633"/>
        <end position="660"/>
    </location>
</feature>
<dbReference type="InterPro" id="IPR042857">
    <property type="entry name" value="TMEM266"/>
</dbReference>
<feature type="region of interest" description="Disordered" evidence="6">
    <location>
        <begin position="129"/>
        <end position="166"/>
    </location>
</feature>
<feature type="transmembrane region" description="Helical" evidence="7">
    <location>
        <begin position="499"/>
        <end position="526"/>
    </location>
</feature>
<reference evidence="10 11" key="1">
    <citation type="submission" date="2017-12" db="EMBL/GenBank/DDBJ databases">
        <title>Integrating genomic resources of turbot (Scophthalmus maximus) in depth evaluation of genetic and physical mapping variation across individuals.</title>
        <authorList>
            <person name="Martinez P."/>
        </authorList>
    </citation>
    <scope>NUCLEOTIDE SEQUENCE [LARGE SCALE GENOMIC DNA]</scope>
</reference>
<dbReference type="Gene3D" id="1.20.120.350">
    <property type="entry name" value="Voltage-gated potassium channels. Chain C"/>
    <property type="match status" value="1"/>
</dbReference>
<comment type="subcellular location">
    <subcellularLocation>
        <location evidence="1">Membrane</location>
        <topology evidence="1">Multi-pass membrane protein</topology>
    </subcellularLocation>
</comment>
<evidence type="ECO:0000256" key="2">
    <source>
        <dbReference type="ARBA" id="ARBA00022692"/>
    </source>
</evidence>
<evidence type="ECO:0000256" key="5">
    <source>
        <dbReference type="SAM" id="Coils"/>
    </source>
</evidence>
<dbReference type="Gene3D" id="3.40.710.10">
    <property type="entry name" value="DD-peptidase/beta-lactamase superfamily"/>
    <property type="match status" value="2"/>
</dbReference>
<dbReference type="GO" id="GO:0030425">
    <property type="term" value="C:dendrite"/>
    <property type="evidence" value="ECO:0007669"/>
    <property type="project" value="TreeGrafter"/>
</dbReference>
<dbReference type="GO" id="GO:0022832">
    <property type="term" value="F:voltage-gated channel activity"/>
    <property type="evidence" value="ECO:0007669"/>
    <property type="project" value="InterPro"/>
</dbReference>
<feature type="transmembrane region" description="Helical" evidence="7">
    <location>
        <begin position="546"/>
        <end position="572"/>
    </location>
</feature>
<dbReference type="PANTHER" id="PTHR46842">
    <property type="entry name" value="TRANSMEMBRANE PROTEIN 266"/>
    <property type="match status" value="1"/>
</dbReference>
<dbReference type="Pfam" id="PF00520">
    <property type="entry name" value="Ion_trans"/>
    <property type="match status" value="1"/>
</dbReference>
<evidence type="ECO:0000256" key="7">
    <source>
        <dbReference type="SAM" id="Phobius"/>
    </source>
</evidence>
<feature type="domain" description="Beta-lactamase-related" evidence="8">
    <location>
        <begin position="12"/>
        <end position="412"/>
    </location>
</feature>
<dbReference type="SUPFAM" id="SSF56601">
    <property type="entry name" value="beta-lactamase/transpeptidase-like"/>
    <property type="match status" value="1"/>
</dbReference>
<feature type="domain" description="Ion transport" evidence="9">
    <location>
        <begin position="509"/>
        <end position="627"/>
    </location>
</feature>
<organism evidence="10 11">
    <name type="scientific">Scophthalmus maximus</name>
    <name type="common">Turbot</name>
    <name type="synonym">Psetta maxima</name>
    <dbReference type="NCBI Taxonomy" id="52904"/>
    <lineage>
        <taxon>Eukaryota</taxon>
        <taxon>Metazoa</taxon>
        <taxon>Chordata</taxon>
        <taxon>Craniata</taxon>
        <taxon>Vertebrata</taxon>
        <taxon>Euteleostomi</taxon>
        <taxon>Actinopterygii</taxon>
        <taxon>Neopterygii</taxon>
        <taxon>Teleostei</taxon>
        <taxon>Neoteleostei</taxon>
        <taxon>Acanthomorphata</taxon>
        <taxon>Carangaria</taxon>
        <taxon>Pleuronectiformes</taxon>
        <taxon>Pleuronectoidei</taxon>
        <taxon>Scophthalmidae</taxon>
        <taxon>Scophthalmus</taxon>
    </lineage>
</organism>
<dbReference type="Proteomes" id="UP000246464">
    <property type="component" value="Chromosome 10"/>
</dbReference>
<feature type="compositionally biased region" description="Polar residues" evidence="6">
    <location>
        <begin position="813"/>
        <end position="844"/>
    </location>
</feature>
<dbReference type="AlphaFoldDB" id="A0A2U9BVZ8"/>
<evidence type="ECO:0000256" key="1">
    <source>
        <dbReference type="ARBA" id="ARBA00004141"/>
    </source>
</evidence>
<dbReference type="GO" id="GO:0005216">
    <property type="term" value="F:monoatomic ion channel activity"/>
    <property type="evidence" value="ECO:0007669"/>
    <property type="project" value="InterPro"/>
</dbReference>
<keyword evidence="4 7" id="KW-0472">Membrane</keyword>
<feature type="region of interest" description="Disordered" evidence="6">
    <location>
        <begin position="887"/>
        <end position="911"/>
    </location>
</feature>
<evidence type="ECO:0000256" key="3">
    <source>
        <dbReference type="ARBA" id="ARBA00022989"/>
    </source>
</evidence>
<evidence type="ECO:0000313" key="10">
    <source>
        <dbReference type="EMBL" id="AWP08457.1"/>
    </source>
</evidence>
<name>A0A2U9BVZ8_SCOMX</name>
<protein>
    <submittedName>
        <fullName evidence="10">Putative transmembrane protein C15orf27-like</fullName>
    </submittedName>
</protein>
<dbReference type="InterPro" id="IPR027359">
    <property type="entry name" value="Volt_channel_dom_sf"/>
</dbReference>
<keyword evidence="3 7" id="KW-1133">Transmembrane helix</keyword>
<keyword evidence="2 7" id="KW-0812">Transmembrane</keyword>
<feature type="region of interest" description="Disordered" evidence="6">
    <location>
        <begin position="795"/>
        <end position="869"/>
    </location>
</feature>